<dbReference type="AlphaFoldDB" id="A0A7C8I5T1"/>
<keyword evidence="2" id="KW-1185">Reference proteome</keyword>
<accession>A0A7C8I5T1</accession>
<dbReference type="Proteomes" id="UP000481861">
    <property type="component" value="Unassembled WGS sequence"/>
</dbReference>
<sequence>MACACSESTSLLSRCCWRGLRTAETVSATRSDRDRRQRQAVWPSPGTRTNASGLVVGPVPFPLGFSPVLVAILHSCALASSGHGGSTMRDRGWCRSWISSLRTHHTQLLPPRVQCFWLFSRSSCIGSRISHHAVVVLVLDASKNREHGLWPPLSATYAHITLVSNVGTGCCRTLVRVCVLILNLY</sequence>
<evidence type="ECO:0000313" key="1">
    <source>
        <dbReference type="EMBL" id="KAF2871528.1"/>
    </source>
</evidence>
<dbReference type="EMBL" id="JAADJZ010000011">
    <property type="protein sequence ID" value="KAF2871528.1"/>
    <property type="molecule type" value="Genomic_DNA"/>
</dbReference>
<name>A0A7C8I5T1_9PLEO</name>
<proteinExistence type="predicted"/>
<evidence type="ECO:0000313" key="2">
    <source>
        <dbReference type="Proteomes" id="UP000481861"/>
    </source>
</evidence>
<comment type="caution">
    <text evidence="1">The sequence shown here is derived from an EMBL/GenBank/DDBJ whole genome shotgun (WGS) entry which is preliminary data.</text>
</comment>
<protein>
    <submittedName>
        <fullName evidence="1">Uncharacterized protein</fullName>
    </submittedName>
</protein>
<organism evidence="1 2">
    <name type="scientific">Massariosphaeria phaeospora</name>
    <dbReference type="NCBI Taxonomy" id="100035"/>
    <lineage>
        <taxon>Eukaryota</taxon>
        <taxon>Fungi</taxon>
        <taxon>Dikarya</taxon>
        <taxon>Ascomycota</taxon>
        <taxon>Pezizomycotina</taxon>
        <taxon>Dothideomycetes</taxon>
        <taxon>Pleosporomycetidae</taxon>
        <taxon>Pleosporales</taxon>
        <taxon>Pleosporales incertae sedis</taxon>
        <taxon>Massariosphaeria</taxon>
    </lineage>
</organism>
<gene>
    <name evidence="1" type="ORF">BDV95DRAFT_42707</name>
</gene>
<reference evidence="1 2" key="1">
    <citation type="submission" date="2020-01" db="EMBL/GenBank/DDBJ databases">
        <authorList>
            <consortium name="DOE Joint Genome Institute"/>
            <person name="Haridas S."/>
            <person name="Albert R."/>
            <person name="Binder M."/>
            <person name="Bloem J."/>
            <person name="Labutti K."/>
            <person name="Salamov A."/>
            <person name="Andreopoulos B."/>
            <person name="Baker S.E."/>
            <person name="Barry K."/>
            <person name="Bills G."/>
            <person name="Bluhm B.H."/>
            <person name="Cannon C."/>
            <person name="Castanera R."/>
            <person name="Culley D.E."/>
            <person name="Daum C."/>
            <person name="Ezra D."/>
            <person name="Gonzalez J.B."/>
            <person name="Henrissat B."/>
            <person name="Kuo A."/>
            <person name="Liang C."/>
            <person name="Lipzen A."/>
            <person name="Lutzoni F."/>
            <person name="Magnuson J."/>
            <person name="Mondo S."/>
            <person name="Nolan M."/>
            <person name="Ohm R."/>
            <person name="Pangilinan J."/>
            <person name="Park H.-J.H."/>
            <person name="Ramirez L."/>
            <person name="Alfaro M."/>
            <person name="Sun H."/>
            <person name="Tritt A."/>
            <person name="Yoshinaga Y."/>
            <person name="Zwiers L.-H.L."/>
            <person name="Turgeon B.G."/>
            <person name="Goodwin S.B."/>
            <person name="Spatafora J.W."/>
            <person name="Crous P.W."/>
            <person name="Grigoriev I.V."/>
        </authorList>
    </citation>
    <scope>NUCLEOTIDE SEQUENCE [LARGE SCALE GENOMIC DNA]</scope>
    <source>
        <strain evidence="1 2">CBS 611.86</strain>
    </source>
</reference>